<dbReference type="PRINTS" id="PR00411">
    <property type="entry name" value="PNDRDTASEI"/>
</dbReference>
<keyword evidence="7" id="KW-0450">Lipoyl</keyword>
<feature type="binding site" evidence="15">
    <location>
        <begin position="433"/>
        <end position="436"/>
    </location>
    <ligand>
        <name>FAD</name>
        <dbReference type="ChEBI" id="CHEBI:57692"/>
    </ligand>
</feature>
<dbReference type="PROSITE" id="PS50968">
    <property type="entry name" value="BIOTINYL_LIPOYL"/>
    <property type="match status" value="1"/>
</dbReference>
<evidence type="ECO:0000259" key="18">
    <source>
        <dbReference type="PROSITE" id="PS50968"/>
    </source>
</evidence>
<feature type="binding site" evidence="15">
    <location>
        <position position="240"/>
    </location>
    <ligand>
        <name>FAD</name>
        <dbReference type="ChEBI" id="CHEBI:57692"/>
    </ligand>
</feature>
<dbReference type="InterPro" id="IPR006258">
    <property type="entry name" value="Lipoamide_DH"/>
</dbReference>
<dbReference type="GO" id="GO:0005737">
    <property type="term" value="C:cytoplasm"/>
    <property type="evidence" value="ECO:0007669"/>
    <property type="project" value="UniProtKB-SubCell"/>
</dbReference>
<dbReference type="EC" id="1.8.1.4" evidence="3 17"/>
<feature type="active site" description="Proton acceptor" evidence="14">
    <location>
        <position position="559"/>
    </location>
</feature>
<keyword evidence="20" id="KW-1185">Reference proteome</keyword>
<dbReference type="InterPro" id="IPR011053">
    <property type="entry name" value="Single_hybrid_motif"/>
</dbReference>
<dbReference type="InterPro" id="IPR036188">
    <property type="entry name" value="FAD/NAD-bd_sf"/>
</dbReference>
<dbReference type="RefSeq" id="WP_269478801.1">
    <property type="nucleotide sequence ID" value="NZ_JAOSHN010000013.1"/>
</dbReference>
<evidence type="ECO:0000256" key="2">
    <source>
        <dbReference type="ARBA" id="ARBA00007532"/>
    </source>
</evidence>
<dbReference type="InterPro" id="IPR016156">
    <property type="entry name" value="FAD/NAD-linked_Rdtase_dimer_sf"/>
</dbReference>
<evidence type="ECO:0000256" key="1">
    <source>
        <dbReference type="ARBA" id="ARBA00004496"/>
    </source>
</evidence>
<keyword evidence="11" id="KW-1015">Disulfide bond</keyword>
<dbReference type="InterPro" id="IPR004099">
    <property type="entry name" value="Pyr_nucl-diS_OxRdtase_dimer"/>
</dbReference>
<evidence type="ECO:0000256" key="12">
    <source>
        <dbReference type="ARBA" id="ARBA00023284"/>
    </source>
</evidence>
<dbReference type="PRINTS" id="PR00368">
    <property type="entry name" value="FADPNR"/>
</dbReference>
<feature type="binding site" evidence="15">
    <location>
        <position position="324"/>
    </location>
    <ligand>
        <name>NAD(+)</name>
        <dbReference type="ChEBI" id="CHEBI:57540"/>
    </ligand>
</feature>
<comment type="cofactor">
    <cofactor evidence="15 17">
        <name>FAD</name>
        <dbReference type="ChEBI" id="CHEBI:57692"/>
    </cofactor>
    <text evidence="15 17">Binds 1 FAD per subunit.</text>
</comment>
<evidence type="ECO:0000313" key="20">
    <source>
        <dbReference type="Proteomes" id="UP001065549"/>
    </source>
</evidence>
<keyword evidence="6 17" id="KW-0285">Flavoprotein</keyword>
<comment type="miscellaneous">
    <text evidence="17">The active site is a redox-active disulfide bond.</text>
</comment>
<dbReference type="Pfam" id="PF02852">
    <property type="entry name" value="Pyr_redox_dim"/>
    <property type="match status" value="1"/>
</dbReference>
<accession>A0A9J6QYY8</accession>
<dbReference type="NCBIfam" id="TIGR01350">
    <property type="entry name" value="lipoamide_DH"/>
    <property type="match status" value="1"/>
</dbReference>
<dbReference type="PIRSF" id="PIRSF000350">
    <property type="entry name" value="Mercury_reductase_MerA"/>
    <property type="match status" value="1"/>
</dbReference>
<keyword evidence="12 17" id="KW-0676">Redox-active center</keyword>
<dbReference type="SUPFAM" id="SSF51905">
    <property type="entry name" value="FAD/NAD(P)-binding domain"/>
    <property type="match status" value="1"/>
</dbReference>
<evidence type="ECO:0000256" key="7">
    <source>
        <dbReference type="ARBA" id="ARBA00022823"/>
    </source>
</evidence>
<name>A0A9J6QYY8_9FIRM</name>
<gene>
    <name evidence="19" type="primary">lpdA</name>
    <name evidence="19" type="ORF">OBO34_20685</name>
</gene>
<dbReference type="Pfam" id="PF07992">
    <property type="entry name" value="Pyr_redox_2"/>
    <property type="match status" value="1"/>
</dbReference>
<evidence type="ECO:0000256" key="6">
    <source>
        <dbReference type="ARBA" id="ARBA00022630"/>
    </source>
</evidence>
<comment type="catalytic activity">
    <reaction evidence="13 17">
        <text>N(6)-[(R)-dihydrolipoyl]-L-lysyl-[protein] + NAD(+) = N(6)-[(R)-lipoyl]-L-lysyl-[protein] + NADH + H(+)</text>
        <dbReference type="Rhea" id="RHEA:15045"/>
        <dbReference type="Rhea" id="RHEA-COMP:10474"/>
        <dbReference type="Rhea" id="RHEA-COMP:10475"/>
        <dbReference type="ChEBI" id="CHEBI:15378"/>
        <dbReference type="ChEBI" id="CHEBI:57540"/>
        <dbReference type="ChEBI" id="CHEBI:57945"/>
        <dbReference type="ChEBI" id="CHEBI:83099"/>
        <dbReference type="ChEBI" id="CHEBI:83100"/>
        <dbReference type="EC" id="1.8.1.4"/>
    </reaction>
</comment>
<dbReference type="PANTHER" id="PTHR22912">
    <property type="entry name" value="DISULFIDE OXIDOREDUCTASE"/>
    <property type="match status" value="1"/>
</dbReference>
<dbReference type="Proteomes" id="UP001065549">
    <property type="component" value="Unassembled WGS sequence"/>
</dbReference>
<keyword evidence="8 15" id="KW-0274">FAD</keyword>
<dbReference type="SUPFAM" id="SSF51230">
    <property type="entry name" value="Single hybrid motif"/>
    <property type="match status" value="1"/>
</dbReference>
<dbReference type="PROSITE" id="PS00076">
    <property type="entry name" value="PYRIDINE_REDOX_1"/>
    <property type="match status" value="1"/>
</dbReference>
<comment type="similarity">
    <text evidence="2 17">Belongs to the class-I pyridine nucleotide-disulfide oxidoreductase family.</text>
</comment>
<feature type="binding site" evidence="15">
    <location>
        <position position="387"/>
    </location>
    <ligand>
        <name>NAD(+)</name>
        <dbReference type="ChEBI" id="CHEBI:57540"/>
    </ligand>
</feature>
<comment type="caution">
    <text evidence="19">The sequence shown here is derived from an EMBL/GenBank/DDBJ whole genome shotgun (WGS) entry which is preliminary data.</text>
</comment>
<dbReference type="InterPro" id="IPR000089">
    <property type="entry name" value="Biotin_lipoyl"/>
</dbReference>
<evidence type="ECO:0000256" key="15">
    <source>
        <dbReference type="PIRSR" id="PIRSR000350-3"/>
    </source>
</evidence>
<evidence type="ECO:0000256" key="10">
    <source>
        <dbReference type="ARBA" id="ARBA00023027"/>
    </source>
</evidence>
<evidence type="ECO:0000313" key="19">
    <source>
        <dbReference type="EMBL" id="MCU7380734.1"/>
    </source>
</evidence>
<evidence type="ECO:0000256" key="17">
    <source>
        <dbReference type="RuleBase" id="RU003692"/>
    </source>
</evidence>
<dbReference type="FunFam" id="3.30.390.30:FF:000001">
    <property type="entry name" value="Dihydrolipoyl dehydrogenase"/>
    <property type="match status" value="1"/>
</dbReference>
<evidence type="ECO:0000256" key="16">
    <source>
        <dbReference type="PIRSR" id="PIRSR000350-4"/>
    </source>
</evidence>
<dbReference type="EMBL" id="JAOSHN010000013">
    <property type="protein sequence ID" value="MCU7380734.1"/>
    <property type="molecule type" value="Genomic_DNA"/>
</dbReference>
<feature type="binding site" evidence="15">
    <location>
        <position position="427"/>
    </location>
    <ligand>
        <name>FAD</name>
        <dbReference type="ChEBI" id="CHEBI:57692"/>
    </ligand>
</feature>
<keyword evidence="15" id="KW-0547">Nucleotide-binding</keyword>
<feature type="disulfide bond" description="Redox-active" evidence="16">
    <location>
        <begin position="165"/>
        <end position="170"/>
    </location>
</feature>
<dbReference type="CDD" id="cd06849">
    <property type="entry name" value="lipoyl_domain"/>
    <property type="match status" value="1"/>
</dbReference>
<dbReference type="GO" id="GO:0050660">
    <property type="term" value="F:flavin adenine dinucleotide binding"/>
    <property type="evidence" value="ECO:0007669"/>
    <property type="project" value="InterPro"/>
</dbReference>
<evidence type="ECO:0000256" key="11">
    <source>
        <dbReference type="ARBA" id="ARBA00023157"/>
    </source>
</evidence>
<dbReference type="GO" id="GO:0004148">
    <property type="term" value="F:dihydrolipoyl dehydrogenase (NADH) activity"/>
    <property type="evidence" value="ECO:0007669"/>
    <property type="project" value="UniProtKB-EC"/>
</dbReference>
<feature type="binding site" evidence="15">
    <location>
        <begin position="264"/>
        <end position="266"/>
    </location>
    <ligand>
        <name>FAD</name>
        <dbReference type="ChEBI" id="CHEBI:57692"/>
    </ligand>
</feature>
<evidence type="ECO:0000256" key="13">
    <source>
        <dbReference type="ARBA" id="ARBA00049187"/>
    </source>
</evidence>
<evidence type="ECO:0000256" key="14">
    <source>
        <dbReference type="PIRSR" id="PIRSR000350-2"/>
    </source>
</evidence>
<dbReference type="GO" id="GO:0006103">
    <property type="term" value="P:2-oxoglutarate metabolic process"/>
    <property type="evidence" value="ECO:0007669"/>
    <property type="project" value="TreeGrafter"/>
</dbReference>
<keyword evidence="10 15" id="KW-0520">NAD</keyword>
<protein>
    <recommendedName>
        <fullName evidence="4 17">Dihydrolipoyl dehydrogenase</fullName>
        <ecNumber evidence="3 17">1.8.1.4</ecNumber>
    </recommendedName>
</protein>
<keyword evidence="5" id="KW-0963">Cytoplasm</keyword>
<dbReference type="InterPro" id="IPR003016">
    <property type="entry name" value="2-oxoA_DH_lipoyl-BS"/>
</dbReference>
<keyword evidence="9 17" id="KW-0560">Oxidoreductase</keyword>
<dbReference type="AlphaFoldDB" id="A0A9J6QYY8"/>
<feature type="binding site" evidence="15">
    <location>
        <position position="174"/>
    </location>
    <ligand>
        <name>FAD</name>
        <dbReference type="ChEBI" id="CHEBI:57692"/>
    </ligand>
</feature>
<dbReference type="InterPro" id="IPR012999">
    <property type="entry name" value="Pyr_OxRdtase_I_AS"/>
</dbReference>
<evidence type="ECO:0000256" key="3">
    <source>
        <dbReference type="ARBA" id="ARBA00012608"/>
    </source>
</evidence>
<feature type="binding site" evidence="15">
    <location>
        <begin position="301"/>
        <end position="308"/>
    </location>
    <ligand>
        <name>NAD(+)</name>
        <dbReference type="ChEBI" id="CHEBI:57540"/>
    </ligand>
</feature>
<dbReference type="PROSITE" id="PS00189">
    <property type="entry name" value="LIPOYL"/>
    <property type="match status" value="1"/>
</dbReference>
<dbReference type="InterPro" id="IPR023753">
    <property type="entry name" value="FAD/NAD-binding_dom"/>
</dbReference>
<dbReference type="SUPFAM" id="SSF55424">
    <property type="entry name" value="FAD/NAD-linked reductases, dimerisation (C-terminal) domain"/>
    <property type="match status" value="1"/>
</dbReference>
<proteinExistence type="inferred from homology"/>
<comment type="subcellular location">
    <subcellularLocation>
        <location evidence="1">Cytoplasm</location>
    </subcellularLocation>
</comment>
<dbReference type="Pfam" id="PF00364">
    <property type="entry name" value="Biotin_lipoyl"/>
    <property type="match status" value="1"/>
</dbReference>
<dbReference type="Gene3D" id="3.50.50.60">
    <property type="entry name" value="FAD/NAD(P)-binding domain"/>
    <property type="match status" value="2"/>
</dbReference>
<sequence length="580" mass="60803">MAELIIMPKLGFNMNEGKLVEWYKAEGDTVSKGEPLFSVETDKTNMDIEATGDGVVRKLFINAGDTIPVTLPIAIIGSREEDIAAMEADALAQLKGNAPAAEAAAPAQEAGETKETVPAADNGSVYDYEIAVIGGGPGGYVAAIKAAQMGKKTVIIEKEHFGGTCLNVGCIPTKALLRSVESLKEVKESADFGVMGVDTSNAALDLKKVQERKKGVVSQLVGGVQALLKGNGVVIENGQGILKDSHTIEAAGKTITAENIIIATGSQAKSLPIDIDPKATVLTSTEMLDLDEKPESMAVIGGGVIGVEFAYFLAAIGVKVTVVEFLDRILPMVDEEITAQVIGHLTEMGIDIHTSAKVTAITADGVKFEKDGASEEVKADQVLMAVGRGPSLDGIDTDALGIKTERGAIVTDNTLKTSVPNIYAIGDVNGKAMLAHTASMEGIIAVETICGKKVSMDYDKIPSAIYIQPEIACVGLTEKQAAETYGKVNVGKFPLLANGKAKVAGKERGLVKVVAEPKYGEIVGVHMYCIHATDMIAEAVAAMKLESTAEEIAMSVHPHPTVSEVMHEAMHAAGGRAIHF</sequence>
<organism evidence="19 20">
    <name type="scientific">Hominibacterium faecale</name>
    <dbReference type="NCBI Taxonomy" id="2839743"/>
    <lineage>
        <taxon>Bacteria</taxon>
        <taxon>Bacillati</taxon>
        <taxon>Bacillota</taxon>
        <taxon>Clostridia</taxon>
        <taxon>Peptostreptococcales</taxon>
        <taxon>Anaerovoracaceae</taxon>
        <taxon>Hominibacterium</taxon>
    </lineage>
</organism>
<dbReference type="InterPro" id="IPR050151">
    <property type="entry name" value="Class-I_Pyr_Nuc-Dis_Oxidored"/>
</dbReference>
<evidence type="ECO:0000256" key="9">
    <source>
        <dbReference type="ARBA" id="ARBA00023002"/>
    </source>
</evidence>
<evidence type="ECO:0000256" key="8">
    <source>
        <dbReference type="ARBA" id="ARBA00022827"/>
    </source>
</evidence>
<dbReference type="InterPro" id="IPR001100">
    <property type="entry name" value="Pyr_nuc-diS_OxRdtase"/>
</dbReference>
<reference evidence="19" key="1">
    <citation type="submission" date="2022-09" db="EMBL/GenBank/DDBJ databases">
        <title>Culturomic study of gut microbiota in children with autism spectrum disorder.</title>
        <authorList>
            <person name="Efimov B.A."/>
            <person name="Chaplin A.V."/>
            <person name="Sokolova S.R."/>
            <person name="Pikina A.P."/>
            <person name="Korzhanova M."/>
            <person name="Belova V."/>
            <person name="Korostin D."/>
        </authorList>
    </citation>
    <scope>NUCLEOTIDE SEQUENCE</scope>
    <source>
        <strain evidence="19">ASD5510</strain>
    </source>
</reference>
<evidence type="ECO:0000256" key="4">
    <source>
        <dbReference type="ARBA" id="ARBA00016961"/>
    </source>
</evidence>
<feature type="domain" description="Lipoyl-binding" evidence="18">
    <location>
        <begin position="2"/>
        <end position="77"/>
    </location>
</feature>
<dbReference type="Gene3D" id="2.40.50.100">
    <property type="match status" value="1"/>
</dbReference>
<dbReference type="Gene3D" id="3.30.390.30">
    <property type="match status" value="1"/>
</dbReference>
<evidence type="ECO:0000256" key="5">
    <source>
        <dbReference type="ARBA" id="ARBA00022490"/>
    </source>
</evidence>
<dbReference type="PANTHER" id="PTHR22912:SF217">
    <property type="entry name" value="DIHYDROLIPOYL DEHYDROGENASE"/>
    <property type="match status" value="1"/>
</dbReference>